<accession>A0ABW0CQI6</accession>
<reference evidence="4" key="1">
    <citation type="journal article" date="2019" name="Int. J. Syst. Evol. Microbiol.">
        <title>The Global Catalogue of Microorganisms (GCM) 10K type strain sequencing project: providing services to taxonomists for standard genome sequencing and annotation.</title>
        <authorList>
            <consortium name="The Broad Institute Genomics Platform"/>
            <consortium name="The Broad Institute Genome Sequencing Center for Infectious Disease"/>
            <person name="Wu L."/>
            <person name="Ma J."/>
        </authorList>
    </citation>
    <scope>NUCLEOTIDE SEQUENCE [LARGE SCALE GENOMIC DNA]</scope>
    <source>
        <strain evidence="4">KCTC 42586</strain>
    </source>
</reference>
<sequence>MARTTRRYAFHRVHASLLAAALAVPVGLTSAMAHAPAQTTPPPSPTSPVPTAPPTPTAEPSTPDRTSTPTDTPTGSAPADEATPDDTPPTDRPSGPPDTEGETTAEPPQEQKQALAEVTATLNDRRDDVPEDLRSTVDSLTATLRAVTDPETTPQDRGAVTGSARALASTLGVISDDGTPGELRDRLSGLVKQVTATLEAGQEPEVADEDGSRVFLVANRTTSALDTIADTGQPQKWREQLATIVEDVNHAMEQTNGGGETGDTAVPVSSSIGYLIGSDPSQGLVGSSPAETQGDDVGNRQELTDRSERAGRQMRLASDPDSSQEEQSEARREMREQTARMKEEQRKAASDQESPDASLGKAAEVCANAIFDSVSERKLSDGLEGLTPQSWDSAGVKDFWKARAEGDDVLDVRAFLRNNENTHAPFPVAKLISSLAEVVGVDELTSDVGGISTAHCKQSAAYLEDQGVTAGDWVVSDDY</sequence>
<feature type="region of interest" description="Disordered" evidence="1">
    <location>
        <begin position="34"/>
        <end position="114"/>
    </location>
</feature>
<name>A0ABW0CQI6_STRCD</name>
<evidence type="ECO:0000256" key="1">
    <source>
        <dbReference type="SAM" id="MobiDB-lite"/>
    </source>
</evidence>
<protein>
    <submittedName>
        <fullName evidence="3">Uncharacterized protein</fullName>
    </submittedName>
</protein>
<feature type="signal peptide" evidence="2">
    <location>
        <begin position="1"/>
        <end position="35"/>
    </location>
</feature>
<keyword evidence="4" id="KW-1185">Reference proteome</keyword>
<dbReference type="Proteomes" id="UP001596263">
    <property type="component" value="Unassembled WGS sequence"/>
</dbReference>
<keyword evidence="2" id="KW-0732">Signal</keyword>
<feature type="compositionally biased region" description="Pro residues" evidence="1">
    <location>
        <begin position="86"/>
        <end position="96"/>
    </location>
</feature>
<feature type="compositionally biased region" description="Basic and acidic residues" evidence="1">
    <location>
        <begin position="297"/>
        <end position="311"/>
    </location>
</feature>
<proteinExistence type="predicted"/>
<feature type="compositionally biased region" description="Low complexity" evidence="1">
    <location>
        <begin position="58"/>
        <end position="81"/>
    </location>
</feature>
<comment type="caution">
    <text evidence="3">The sequence shown here is derived from an EMBL/GenBank/DDBJ whole genome shotgun (WGS) entry which is preliminary data.</text>
</comment>
<dbReference type="EMBL" id="JBHSKM010000019">
    <property type="protein sequence ID" value="MFC5217052.1"/>
    <property type="molecule type" value="Genomic_DNA"/>
</dbReference>
<evidence type="ECO:0000313" key="3">
    <source>
        <dbReference type="EMBL" id="MFC5217052.1"/>
    </source>
</evidence>
<organism evidence="3 4">
    <name type="scientific">Streptomyces coerulescens</name>
    <dbReference type="NCBI Taxonomy" id="29304"/>
    <lineage>
        <taxon>Bacteria</taxon>
        <taxon>Bacillati</taxon>
        <taxon>Actinomycetota</taxon>
        <taxon>Actinomycetes</taxon>
        <taxon>Kitasatosporales</taxon>
        <taxon>Streptomycetaceae</taxon>
        <taxon>Streptomyces</taxon>
    </lineage>
</organism>
<dbReference type="RefSeq" id="WP_380857189.1">
    <property type="nucleotide sequence ID" value="NZ_JBHSKM010000019.1"/>
</dbReference>
<feature type="chain" id="PRO_5046085453" evidence="2">
    <location>
        <begin position="36"/>
        <end position="479"/>
    </location>
</feature>
<gene>
    <name evidence="3" type="ORF">ACFPQ9_24740</name>
</gene>
<evidence type="ECO:0000313" key="4">
    <source>
        <dbReference type="Proteomes" id="UP001596263"/>
    </source>
</evidence>
<evidence type="ECO:0000256" key="2">
    <source>
        <dbReference type="SAM" id="SignalP"/>
    </source>
</evidence>
<feature type="compositionally biased region" description="Basic and acidic residues" evidence="1">
    <location>
        <begin position="328"/>
        <end position="350"/>
    </location>
</feature>
<feature type="region of interest" description="Disordered" evidence="1">
    <location>
        <begin position="253"/>
        <end position="360"/>
    </location>
</feature>
<feature type="compositionally biased region" description="Pro residues" evidence="1">
    <location>
        <begin position="39"/>
        <end position="57"/>
    </location>
</feature>
<feature type="compositionally biased region" description="Polar residues" evidence="1">
    <location>
        <begin position="279"/>
        <end position="291"/>
    </location>
</feature>